<feature type="region of interest" description="Disordered" evidence="7">
    <location>
        <begin position="353"/>
        <end position="380"/>
    </location>
</feature>
<reference evidence="9" key="1">
    <citation type="journal article" date="2014" name="Science">
        <title>Ancient hybridizations among the ancestral genomes of bread wheat.</title>
        <authorList>
            <consortium name="International Wheat Genome Sequencing Consortium,"/>
            <person name="Marcussen T."/>
            <person name="Sandve S.R."/>
            <person name="Heier L."/>
            <person name="Spannagl M."/>
            <person name="Pfeifer M."/>
            <person name="Jakobsen K.S."/>
            <person name="Wulff B.B."/>
            <person name="Steuernagel B."/>
            <person name="Mayer K.F."/>
            <person name="Olsen O.A."/>
        </authorList>
    </citation>
    <scope>NUCLEOTIDE SEQUENCE [LARGE SCALE GENOMIC DNA]</scope>
    <source>
        <strain evidence="9">cv. AL8/78</strain>
    </source>
</reference>
<dbReference type="EnsemblPlants" id="AET5Gv20906700.1">
    <property type="protein sequence ID" value="AET5Gv20906700.1"/>
    <property type="gene ID" value="AET5Gv20906700"/>
</dbReference>
<sequence length="501" mass="58040">MRLEIQHLKKELSRLQGQSGFTNNGFVCESPSAFKWDQANGTFSPLMFDKRATQRRDYDITLAAAFRREQEKEAKLKAAIAAKQIAEELATQRSEEVRSFRMRLRFREDRIKRLEQVASGKLSAEAHLLQEKEDLMKEIEALRNQLERNPEITRFAMENLQLKEEIRRLQSFVDEGELERMHQQINVLEHQLLEALDWKLMNEKDPVNKDLSLFGEEAGDEKNEFLLVQAIQNEREIESLRKNLSVCLQAKEKLERRVDDLTVELEVAKKCDHENKEFKAAQHQEQSVLLDAQTELKTLVDAIATASQREAEAHETAIGLAKENEKLRSELTTLIEDNKRLVDLYEQAIVNIEEQQSSRPSNGGNSLLDDQPEGAYGSRSDAVEEPMIVDENCSHKDDPSRSEFSELQLQLEEMHEENDKLMSLYEKAMQERDEFKRKFSEQSNHETTEDIQFRDAEMDEAMDTMQSKHVHDSPIVAFKEAMQLVRVKLEHVQGKLVTAQD</sequence>
<feature type="coiled-coil region" evidence="6">
    <location>
        <begin position="404"/>
        <end position="438"/>
    </location>
</feature>
<dbReference type="GO" id="GO:0005524">
    <property type="term" value="F:ATP binding"/>
    <property type="evidence" value="ECO:0007669"/>
    <property type="project" value="UniProtKB-KW"/>
</dbReference>
<evidence type="ECO:0000256" key="4">
    <source>
        <dbReference type="ARBA" id="ARBA00023054"/>
    </source>
</evidence>
<reference evidence="8" key="3">
    <citation type="journal article" date="2017" name="Nature">
        <title>Genome sequence of the progenitor of the wheat D genome Aegilops tauschii.</title>
        <authorList>
            <person name="Luo M.C."/>
            <person name="Gu Y.Q."/>
            <person name="Puiu D."/>
            <person name="Wang H."/>
            <person name="Twardziok S.O."/>
            <person name="Deal K.R."/>
            <person name="Huo N."/>
            <person name="Zhu T."/>
            <person name="Wang L."/>
            <person name="Wang Y."/>
            <person name="McGuire P.E."/>
            <person name="Liu S."/>
            <person name="Long H."/>
            <person name="Ramasamy R.K."/>
            <person name="Rodriguez J.C."/>
            <person name="Van S.L."/>
            <person name="Yuan L."/>
            <person name="Wang Z."/>
            <person name="Xia Z."/>
            <person name="Xiao L."/>
            <person name="Anderson O.D."/>
            <person name="Ouyang S."/>
            <person name="Liang Y."/>
            <person name="Zimin A.V."/>
            <person name="Pertea G."/>
            <person name="Qi P."/>
            <person name="Bennetzen J.L."/>
            <person name="Dai X."/>
            <person name="Dawson M.W."/>
            <person name="Muller H.G."/>
            <person name="Kugler K."/>
            <person name="Rivarola-Duarte L."/>
            <person name="Spannagl M."/>
            <person name="Mayer K.F.X."/>
            <person name="Lu F.H."/>
            <person name="Bevan M.W."/>
            <person name="Leroy P."/>
            <person name="Li P."/>
            <person name="You F.M."/>
            <person name="Sun Q."/>
            <person name="Liu Z."/>
            <person name="Lyons E."/>
            <person name="Wicker T."/>
            <person name="Salzberg S.L."/>
            <person name="Devos K.M."/>
            <person name="Dvorak J."/>
        </authorList>
    </citation>
    <scope>NUCLEOTIDE SEQUENCE [LARGE SCALE GENOMIC DNA]</scope>
    <source>
        <strain evidence="8">cv. AL8/78</strain>
    </source>
</reference>
<dbReference type="InterPro" id="IPR044986">
    <property type="entry name" value="KIF15/KIN-12"/>
</dbReference>
<keyword evidence="9" id="KW-1185">Reference proteome</keyword>
<reference evidence="8" key="4">
    <citation type="submission" date="2019-03" db="UniProtKB">
        <authorList>
            <consortium name="EnsemblPlants"/>
        </authorList>
    </citation>
    <scope>IDENTIFICATION</scope>
</reference>
<evidence type="ECO:0000256" key="3">
    <source>
        <dbReference type="ARBA" id="ARBA00022840"/>
    </source>
</evidence>
<feature type="compositionally biased region" description="Polar residues" evidence="7">
    <location>
        <begin position="353"/>
        <end position="365"/>
    </location>
</feature>
<keyword evidence="3" id="KW-0067">ATP-binding</keyword>
<feature type="coiled-coil region" evidence="6">
    <location>
        <begin position="237"/>
        <end position="271"/>
    </location>
</feature>
<keyword evidence="1" id="KW-0493">Microtubule</keyword>
<evidence type="ECO:0000313" key="9">
    <source>
        <dbReference type="Proteomes" id="UP000015105"/>
    </source>
</evidence>
<evidence type="ECO:0000256" key="1">
    <source>
        <dbReference type="ARBA" id="ARBA00022701"/>
    </source>
</evidence>
<reference evidence="8" key="5">
    <citation type="journal article" date="2021" name="G3 (Bethesda)">
        <title>Aegilops tauschii genome assembly Aet v5.0 features greater sequence contiguity and improved annotation.</title>
        <authorList>
            <person name="Wang L."/>
            <person name="Zhu T."/>
            <person name="Rodriguez J.C."/>
            <person name="Deal K.R."/>
            <person name="Dubcovsky J."/>
            <person name="McGuire P.E."/>
            <person name="Lux T."/>
            <person name="Spannagl M."/>
            <person name="Mayer K.F.X."/>
            <person name="Baldrich P."/>
            <person name="Meyers B.C."/>
            <person name="Huo N."/>
            <person name="Gu Y.Q."/>
            <person name="Zhou H."/>
            <person name="Devos K.M."/>
            <person name="Bennetzen J.L."/>
            <person name="Unver T."/>
            <person name="Budak H."/>
            <person name="Gulick P.J."/>
            <person name="Galiba G."/>
            <person name="Kalapos B."/>
            <person name="Nelson D.R."/>
            <person name="Li P."/>
            <person name="You F.M."/>
            <person name="Luo M.C."/>
            <person name="Dvorak J."/>
        </authorList>
    </citation>
    <scope>NUCLEOTIDE SEQUENCE [LARGE SCALE GENOMIC DNA]</scope>
    <source>
        <strain evidence="8">cv. AL8/78</strain>
    </source>
</reference>
<evidence type="ECO:0000313" key="8">
    <source>
        <dbReference type="EnsemblPlants" id="AET5Gv20906700.1"/>
    </source>
</evidence>
<dbReference type="PANTHER" id="PTHR37739">
    <property type="entry name" value="KINESIN-LIKE PROTEIN KIN-12D"/>
    <property type="match status" value="1"/>
</dbReference>
<keyword evidence="5" id="KW-0505">Motor protein</keyword>
<keyword evidence="4 6" id="KW-0175">Coiled coil</keyword>
<reference evidence="9" key="2">
    <citation type="journal article" date="2017" name="Nat. Plants">
        <title>The Aegilops tauschii genome reveals multiple impacts of transposons.</title>
        <authorList>
            <person name="Zhao G."/>
            <person name="Zou C."/>
            <person name="Li K."/>
            <person name="Wang K."/>
            <person name="Li T."/>
            <person name="Gao L."/>
            <person name="Zhang X."/>
            <person name="Wang H."/>
            <person name="Yang Z."/>
            <person name="Liu X."/>
            <person name="Jiang W."/>
            <person name="Mao L."/>
            <person name="Kong X."/>
            <person name="Jiao Y."/>
            <person name="Jia J."/>
        </authorList>
    </citation>
    <scope>NUCLEOTIDE SEQUENCE [LARGE SCALE GENOMIC DNA]</scope>
    <source>
        <strain evidence="9">cv. AL8/78</strain>
    </source>
</reference>
<keyword evidence="2" id="KW-0547">Nucleotide-binding</keyword>
<protein>
    <submittedName>
        <fullName evidence="8">Uncharacterized protein</fullName>
    </submittedName>
</protein>
<dbReference type="AlphaFoldDB" id="A0A453LTZ2"/>
<name>A0A453LTZ2_AEGTS</name>
<accession>A0A453LTZ2</accession>
<evidence type="ECO:0000256" key="7">
    <source>
        <dbReference type="SAM" id="MobiDB-lite"/>
    </source>
</evidence>
<dbReference type="PANTHER" id="PTHR37739:SF14">
    <property type="entry name" value="KINESIN-LIKE PROTEIN KIN-12E"/>
    <property type="match status" value="1"/>
</dbReference>
<evidence type="ECO:0000256" key="6">
    <source>
        <dbReference type="SAM" id="Coils"/>
    </source>
</evidence>
<proteinExistence type="predicted"/>
<dbReference type="Proteomes" id="UP000015105">
    <property type="component" value="Chromosome 5D"/>
</dbReference>
<dbReference type="Gramene" id="AET5Gv20906700.1">
    <property type="protein sequence ID" value="AET5Gv20906700.1"/>
    <property type="gene ID" value="AET5Gv20906700"/>
</dbReference>
<dbReference type="GO" id="GO:0005874">
    <property type="term" value="C:microtubule"/>
    <property type="evidence" value="ECO:0007669"/>
    <property type="project" value="UniProtKB-KW"/>
</dbReference>
<organism evidence="8 9">
    <name type="scientific">Aegilops tauschii subsp. strangulata</name>
    <name type="common">Goatgrass</name>
    <dbReference type="NCBI Taxonomy" id="200361"/>
    <lineage>
        <taxon>Eukaryota</taxon>
        <taxon>Viridiplantae</taxon>
        <taxon>Streptophyta</taxon>
        <taxon>Embryophyta</taxon>
        <taxon>Tracheophyta</taxon>
        <taxon>Spermatophyta</taxon>
        <taxon>Magnoliopsida</taxon>
        <taxon>Liliopsida</taxon>
        <taxon>Poales</taxon>
        <taxon>Poaceae</taxon>
        <taxon>BOP clade</taxon>
        <taxon>Pooideae</taxon>
        <taxon>Triticodae</taxon>
        <taxon>Triticeae</taxon>
        <taxon>Triticinae</taxon>
        <taxon>Aegilops</taxon>
    </lineage>
</organism>
<evidence type="ECO:0000256" key="5">
    <source>
        <dbReference type="ARBA" id="ARBA00023175"/>
    </source>
</evidence>
<evidence type="ECO:0000256" key="2">
    <source>
        <dbReference type="ARBA" id="ARBA00022741"/>
    </source>
</evidence>